<keyword evidence="1" id="KW-0812">Transmembrane</keyword>
<dbReference type="Proteomes" id="UP000622890">
    <property type="component" value="Unassembled WGS sequence"/>
</dbReference>
<proteinExistence type="predicted"/>
<dbReference type="Gene3D" id="3.30.700.10">
    <property type="entry name" value="Glycoprotein, Type 4 Pilin"/>
    <property type="match status" value="1"/>
</dbReference>
<accession>A0A934T021</accession>
<dbReference type="NCBIfam" id="TIGR02532">
    <property type="entry name" value="IV_pilin_GFxxxE"/>
    <property type="match status" value="1"/>
</dbReference>
<gene>
    <name evidence="2" type="ORF">JJB74_15015</name>
</gene>
<keyword evidence="1" id="KW-1133">Transmembrane helix</keyword>
<organism evidence="2 3">
    <name type="scientific">Noviherbaspirillum pedocola</name>
    <dbReference type="NCBI Taxonomy" id="2801341"/>
    <lineage>
        <taxon>Bacteria</taxon>
        <taxon>Pseudomonadati</taxon>
        <taxon>Pseudomonadota</taxon>
        <taxon>Betaproteobacteria</taxon>
        <taxon>Burkholderiales</taxon>
        <taxon>Oxalobacteraceae</taxon>
        <taxon>Noviherbaspirillum</taxon>
    </lineage>
</organism>
<dbReference type="InterPro" id="IPR012902">
    <property type="entry name" value="N_methyl_site"/>
</dbReference>
<evidence type="ECO:0000256" key="1">
    <source>
        <dbReference type="SAM" id="Phobius"/>
    </source>
</evidence>
<reference evidence="2" key="1">
    <citation type="submission" date="2021-01" db="EMBL/GenBank/DDBJ databases">
        <title>Genome sequence of strain Noviherbaspirillum sp. DKR-6.</title>
        <authorList>
            <person name="Chaudhary D.K."/>
        </authorList>
    </citation>
    <scope>NUCLEOTIDE SEQUENCE</scope>
    <source>
        <strain evidence="2">DKR-6</strain>
    </source>
</reference>
<keyword evidence="1" id="KW-0472">Membrane</keyword>
<evidence type="ECO:0000313" key="3">
    <source>
        <dbReference type="Proteomes" id="UP000622890"/>
    </source>
</evidence>
<sequence>MKSARRIHPQGFTMIELAVVTAVIGILLCVVAPSIRNNENAGRAAQIERIAQSAVGNWATLTQQTGLPTTVNNSPIAATPSATGVTEVLFIGASKVASSFQPAYSASSVQAMTQIVDNPSGSTFRTAGSVNTTITMDGGGGSPVTVTFQNVSNLIAQAIINHTSADASLTVDGNSYTVGPWTYTCASATLTCTLTYSRQL</sequence>
<comment type="caution">
    <text evidence="2">The sequence shown here is derived from an EMBL/GenBank/DDBJ whole genome shotgun (WGS) entry which is preliminary data.</text>
</comment>
<keyword evidence="3" id="KW-1185">Reference proteome</keyword>
<protein>
    <submittedName>
        <fullName evidence="2">Prepilin-type N-terminal cleavage/methylation domain-containing protein</fullName>
    </submittedName>
</protein>
<dbReference type="EMBL" id="JAEPBG010000006">
    <property type="protein sequence ID" value="MBK4735929.1"/>
    <property type="molecule type" value="Genomic_DNA"/>
</dbReference>
<name>A0A934T021_9BURK</name>
<evidence type="ECO:0000313" key="2">
    <source>
        <dbReference type="EMBL" id="MBK4735929.1"/>
    </source>
</evidence>
<dbReference type="AlphaFoldDB" id="A0A934T021"/>
<feature type="transmembrane region" description="Helical" evidence="1">
    <location>
        <begin position="12"/>
        <end position="35"/>
    </location>
</feature>
<dbReference type="SUPFAM" id="SSF54523">
    <property type="entry name" value="Pili subunits"/>
    <property type="match status" value="1"/>
</dbReference>
<dbReference type="RefSeq" id="WP_200592843.1">
    <property type="nucleotide sequence ID" value="NZ_JAEPBG010000006.1"/>
</dbReference>
<dbReference type="InterPro" id="IPR045584">
    <property type="entry name" value="Pilin-like"/>
</dbReference>